<reference evidence="2" key="1">
    <citation type="journal article" date="2023" name="Genome Biol. Evol.">
        <title>Long-read-based Genome Assembly of Drosophila gunungcola Reveals Fewer Chemosensory Genes in Flower-breeding Species.</title>
        <authorList>
            <person name="Negi A."/>
            <person name="Liao B.Y."/>
            <person name="Yeh S.D."/>
        </authorList>
    </citation>
    <scope>NUCLEOTIDE SEQUENCE</scope>
    <source>
        <strain evidence="2">Sukarami</strain>
    </source>
</reference>
<dbReference type="AlphaFoldDB" id="A0A9Q0BQF1"/>
<feature type="region of interest" description="Disordered" evidence="1">
    <location>
        <begin position="1"/>
        <end position="22"/>
    </location>
</feature>
<evidence type="ECO:0000256" key="1">
    <source>
        <dbReference type="SAM" id="MobiDB-lite"/>
    </source>
</evidence>
<accession>A0A9Q0BQF1</accession>
<gene>
    <name evidence="2" type="ORF">M5D96_006865</name>
</gene>
<protein>
    <submittedName>
        <fullName evidence="2">Uncharacterized protein</fullName>
    </submittedName>
</protein>
<organism evidence="2 3">
    <name type="scientific">Drosophila gunungcola</name>
    <name type="common">fruit fly</name>
    <dbReference type="NCBI Taxonomy" id="103775"/>
    <lineage>
        <taxon>Eukaryota</taxon>
        <taxon>Metazoa</taxon>
        <taxon>Ecdysozoa</taxon>
        <taxon>Arthropoda</taxon>
        <taxon>Hexapoda</taxon>
        <taxon>Insecta</taxon>
        <taxon>Pterygota</taxon>
        <taxon>Neoptera</taxon>
        <taxon>Endopterygota</taxon>
        <taxon>Diptera</taxon>
        <taxon>Brachycera</taxon>
        <taxon>Muscomorpha</taxon>
        <taxon>Ephydroidea</taxon>
        <taxon>Drosophilidae</taxon>
        <taxon>Drosophila</taxon>
        <taxon>Sophophora</taxon>
    </lineage>
</organism>
<proteinExistence type="predicted"/>
<dbReference type="EMBL" id="JAMKOV010000004">
    <property type="protein sequence ID" value="KAI8040922.1"/>
    <property type="molecule type" value="Genomic_DNA"/>
</dbReference>
<evidence type="ECO:0000313" key="3">
    <source>
        <dbReference type="Proteomes" id="UP001059596"/>
    </source>
</evidence>
<dbReference type="Proteomes" id="UP001059596">
    <property type="component" value="Unassembled WGS sequence"/>
</dbReference>
<evidence type="ECO:0000313" key="2">
    <source>
        <dbReference type="EMBL" id="KAI8040922.1"/>
    </source>
</evidence>
<keyword evidence="3" id="KW-1185">Reference proteome</keyword>
<feature type="compositionally biased region" description="Low complexity" evidence="1">
    <location>
        <begin position="1"/>
        <end position="15"/>
    </location>
</feature>
<comment type="caution">
    <text evidence="2">The sequence shown here is derived from an EMBL/GenBank/DDBJ whole genome shotgun (WGS) entry which is preliminary data.</text>
</comment>
<sequence>MQQRAQQQQHLTQQQLVTPELQ</sequence>
<name>A0A9Q0BQF1_9MUSC</name>